<dbReference type="PANTHER" id="PTHR43881">
    <property type="entry name" value="GAMMA-GLUTAMYLTRANSPEPTIDASE (AFU_ORTHOLOGUE AFUA_4G13580)"/>
    <property type="match status" value="1"/>
</dbReference>
<comment type="similarity">
    <text evidence="6">Belongs to the gamma-glutamyltransferase family.</text>
</comment>
<dbReference type="UniPathway" id="UPA00204"/>
<reference evidence="7 8" key="1">
    <citation type="submission" date="2017-06" db="EMBL/GenBank/DDBJ databases">
        <authorList>
            <person name="Kim H.J."/>
            <person name="Triplett B.A."/>
        </authorList>
    </citation>
    <scope>NUCLEOTIDE SEQUENCE [LARGE SCALE GENOMIC DNA]</scope>
    <source>
        <strain evidence="7 8">B29T1</strain>
    </source>
</reference>
<comment type="catalytic activity">
    <reaction evidence="2 6">
        <text>glutathione + H2O = L-cysteinylglycine + L-glutamate</text>
        <dbReference type="Rhea" id="RHEA:28807"/>
        <dbReference type="ChEBI" id="CHEBI:15377"/>
        <dbReference type="ChEBI" id="CHEBI:29985"/>
        <dbReference type="ChEBI" id="CHEBI:57925"/>
        <dbReference type="ChEBI" id="CHEBI:61694"/>
        <dbReference type="EC" id="3.4.19.13"/>
    </reaction>
</comment>
<dbReference type="NCBIfam" id="TIGR00066">
    <property type="entry name" value="g_glut_trans"/>
    <property type="match status" value="1"/>
</dbReference>
<proteinExistence type="inferred from homology"/>
<dbReference type="GO" id="GO:0006751">
    <property type="term" value="P:glutathione catabolic process"/>
    <property type="evidence" value="ECO:0007669"/>
    <property type="project" value="UniProtKB-UniRule"/>
</dbReference>
<dbReference type="Pfam" id="PF01019">
    <property type="entry name" value="G_glu_transpept"/>
    <property type="match status" value="1"/>
</dbReference>
<evidence type="ECO:0000256" key="1">
    <source>
        <dbReference type="ARBA" id="ARBA00001049"/>
    </source>
</evidence>
<dbReference type="InterPro" id="IPR029055">
    <property type="entry name" value="Ntn_hydrolases_N"/>
</dbReference>
<dbReference type="SUPFAM" id="SSF56235">
    <property type="entry name" value="N-terminal nucleophile aminohydrolases (Ntn hydrolases)"/>
    <property type="match status" value="1"/>
</dbReference>
<dbReference type="EMBL" id="FYEH01000001">
    <property type="protein sequence ID" value="SNB53597.1"/>
    <property type="molecule type" value="Genomic_DNA"/>
</dbReference>
<dbReference type="AlphaFoldDB" id="A0A212Q2L0"/>
<dbReference type="InterPro" id="IPR000101">
    <property type="entry name" value="GGT_peptidase"/>
</dbReference>
<dbReference type="InterPro" id="IPR043137">
    <property type="entry name" value="GGT_ssub_C"/>
</dbReference>
<evidence type="ECO:0000256" key="3">
    <source>
        <dbReference type="ARBA" id="ARBA00047417"/>
    </source>
</evidence>
<keyword evidence="6 7" id="KW-0808">Transferase</keyword>
<dbReference type="GO" id="GO:0006750">
    <property type="term" value="P:glutathione biosynthetic process"/>
    <property type="evidence" value="ECO:0007669"/>
    <property type="project" value="UniProtKB-KW"/>
</dbReference>
<dbReference type="InterPro" id="IPR052896">
    <property type="entry name" value="GGT-like_enzyme"/>
</dbReference>
<dbReference type="PANTHER" id="PTHR43881:SF1">
    <property type="entry name" value="GAMMA-GLUTAMYLTRANSPEPTIDASE (AFU_ORTHOLOGUE AFUA_4G13580)"/>
    <property type="match status" value="1"/>
</dbReference>
<evidence type="ECO:0000313" key="7">
    <source>
        <dbReference type="EMBL" id="SNB53597.1"/>
    </source>
</evidence>
<sequence length="549" mass="57515">MIDRYKLRDFQMPGRSVAFGVGGMAATSHPAATLAAVDMLRAGGNAVDAAIAAVAVQCVVEPAMTGIGGDCFALLAPASGGVIALNGSGRAPAAASVDRLLAAGEADKGRSPSHLVTAPGATRIGPYSPHAVTVPGAVAAWEKLILAHGTKSLGEVLQPAIACAEQGFVVTPRVAFDWSASADVLRHVPAAEAAYLPGGKAPSVGRVMTFPTLGNTLRAIAAGGAKAFYEGEIAAAMVATLSEAGGLHSLEDFGGFEPEFVDPIKSSYRDVQVYECPPNGQGVVALLLMNILEGYDLSALAPMSPERLHIVAEATKLAFRDRDRFLADPAFAKVPVESLLSKQYASKLRDLIDPDLARPAPPPLLDPHPDTVYLTVVDKDLNAVSFINSVYSAFGSGIMCAKTGVLFHNRGMSFRLEEDHPNRIEGGKRPMHTIIPAMAFKGGEAWMSYGVMGGNYQPVGHANVLSNVVDHGLNLQLAIDAPRFMSYPGDLEIERGVPPATRNGLQLRGHRLAEASSPLGGGQAIIIDRRRGVLMGASDSRKDGFALGY</sequence>
<dbReference type="Gene3D" id="1.10.246.130">
    <property type="match status" value="1"/>
</dbReference>
<dbReference type="Proteomes" id="UP000197065">
    <property type="component" value="Unassembled WGS sequence"/>
</dbReference>
<dbReference type="InterPro" id="IPR043138">
    <property type="entry name" value="GGT_lsub"/>
</dbReference>
<comment type="catalytic activity">
    <reaction evidence="3 6">
        <text>an N-terminal (5-L-glutamyl)-[peptide] + an alpha-amino acid = 5-L-glutamyl amino acid + an N-terminal L-alpha-aminoacyl-[peptide]</text>
        <dbReference type="Rhea" id="RHEA:23904"/>
        <dbReference type="Rhea" id="RHEA-COMP:9780"/>
        <dbReference type="Rhea" id="RHEA-COMP:9795"/>
        <dbReference type="ChEBI" id="CHEBI:77644"/>
        <dbReference type="ChEBI" id="CHEBI:78597"/>
        <dbReference type="ChEBI" id="CHEBI:78599"/>
        <dbReference type="ChEBI" id="CHEBI:78608"/>
        <dbReference type="EC" id="2.3.2.2"/>
    </reaction>
</comment>
<comment type="subunit">
    <text evidence="6">This enzyme consists of two polypeptide chains, which are synthesized in precursor form from a single polypeptide.</text>
</comment>
<keyword evidence="8" id="KW-1185">Reference proteome</keyword>
<evidence type="ECO:0000313" key="8">
    <source>
        <dbReference type="Proteomes" id="UP000197065"/>
    </source>
</evidence>
<dbReference type="EC" id="2.3.2.2" evidence="6"/>
<dbReference type="PRINTS" id="PR01210">
    <property type="entry name" value="GGTRANSPTASE"/>
</dbReference>
<feature type="binding site" evidence="5">
    <location>
        <position position="454"/>
    </location>
    <ligand>
        <name>L-glutamate</name>
        <dbReference type="ChEBI" id="CHEBI:29985"/>
    </ligand>
</feature>
<keyword evidence="6" id="KW-0865">Zymogen</keyword>
<comment type="catalytic activity">
    <reaction evidence="1 6">
        <text>an S-substituted glutathione + H2O = an S-substituted L-cysteinylglycine + L-glutamate</text>
        <dbReference type="Rhea" id="RHEA:59468"/>
        <dbReference type="ChEBI" id="CHEBI:15377"/>
        <dbReference type="ChEBI" id="CHEBI:29985"/>
        <dbReference type="ChEBI" id="CHEBI:90779"/>
        <dbReference type="ChEBI" id="CHEBI:143103"/>
        <dbReference type="EC" id="3.4.19.13"/>
    </reaction>
</comment>
<feature type="active site" description="Nucleophile" evidence="4">
    <location>
        <position position="371"/>
    </location>
</feature>
<accession>A0A212Q2L0</accession>
<gene>
    <name evidence="7" type="ORF">SAMN07250955_101379</name>
</gene>
<name>A0A212Q2L0_9PROT</name>
<evidence type="ECO:0000256" key="4">
    <source>
        <dbReference type="PIRSR" id="PIRSR600101-1"/>
    </source>
</evidence>
<organism evidence="7 8">
    <name type="scientific">Arboricoccus pini</name>
    <dbReference type="NCBI Taxonomy" id="1963835"/>
    <lineage>
        <taxon>Bacteria</taxon>
        <taxon>Pseudomonadati</taxon>
        <taxon>Pseudomonadota</taxon>
        <taxon>Alphaproteobacteria</taxon>
        <taxon>Geminicoccales</taxon>
        <taxon>Geminicoccaceae</taxon>
        <taxon>Arboricoccus</taxon>
    </lineage>
</organism>
<keyword evidence="6" id="KW-0012">Acyltransferase</keyword>
<protein>
    <recommendedName>
        <fullName evidence="6">Glutathione hydrolase proenzyme</fullName>
        <ecNumber evidence="6">2.3.2.2</ecNumber>
        <ecNumber evidence="6">3.4.19.13</ecNumber>
    </recommendedName>
    <component>
        <recommendedName>
            <fullName evidence="6">Glutathione hydrolase large chain</fullName>
        </recommendedName>
    </component>
    <component>
        <recommendedName>
            <fullName evidence="6">Glutathione hydrolase small chain</fullName>
        </recommendedName>
    </component>
</protein>
<comment type="pathway">
    <text evidence="6">Sulfur metabolism; glutathione metabolism.</text>
</comment>
<dbReference type="EC" id="3.4.19.13" evidence="6"/>
<keyword evidence="6" id="KW-0378">Hydrolase</keyword>
<dbReference type="Gene3D" id="3.60.20.40">
    <property type="match status" value="1"/>
</dbReference>
<dbReference type="GO" id="GO:0103068">
    <property type="term" value="F:leukotriene C4 gamma-glutamyl transferase activity"/>
    <property type="evidence" value="ECO:0007669"/>
    <property type="project" value="UniProtKB-EC"/>
</dbReference>
<evidence type="ECO:0000256" key="2">
    <source>
        <dbReference type="ARBA" id="ARBA00001089"/>
    </source>
</evidence>
<dbReference type="GO" id="GO:0036374">
    <property type="term" value="F:glutathione hydrolase activity"/>
    <property type="evidence" value="ECO:0007669"/>
    <property type="project" value="UniProtKB-UniRule"/>
</dbReference>
<keyword evidence="6" id="KW-0317">Glutathione biosynthesis</keyword>
<comment type="PTM">
    <text evidence="6">Cleaved by autocatalysis into a large and a small subunit.</text>
</comment>
<evidence type="ECO:0000256" key="6">
    <source>
        <dbReference type="RuleBase" id="RU368036"/>
    </source>
</evidence>
<evidence type="ECO:0000256" key="5">
    <source>
        <dbReference type="PIRSR" id="PIRSR600101-2"/>
    </source>
</evidence>